<keyword evidence="3" id="KW-1185">Reference proteome</keyword>
<evidence type="ECO:0000313" key="2">
    <source>
        <dbReference type="EMBL" id="RAG83439.1"/>
    </source>
</evidence>
<sequence length="186" mass="19615">MLTPYQVVDTLAALFEGEGAEDYLGEDVTQAEHMLQAAALAAAEDAPPALVAAALLHDVGHFRGAVHGRELMSGARDNRHSHQGAEWLAPWFGPAVTEPIRLHVAAKRYLCATEPSYFALLSPASVHTLSLQGGPMNPAGSAAFAADPHAADAVRLRRWDDAAKDASAAVPGFDHYRGMLTQLAGG</sequence>
<dbReference type="Pfam" id="PF01966">
    <property type="entry name" value="HD"/>
    <property type="match status" value="1"/>
</dbReference>
<dbReference type="GO" id="GO:0016787">
    <property type="term" value="F:hydrolase activity"/>
    <property type="evidence" value="ECO:0007669"/>
    <property type="project" value="UniProtKB-KW"/>
</dbReference>
<dbReference type="InterPro" id="IPR052567">
    <property type="entry name" value="OP_Dioxygenase"/>
</dbReference>
<organism evidence="2 3">
    <name type="scientific">Streptacidiphilus pinicola</name>
    <dbReference type="NCBI Taxonomy" id="2219663"/>
    <lineage>
        <taxon>Bacteria</taxon>
        <taxon>Bacillati</taxon>
        <taxon>Actinomycetota</taxon>
        <taxon>Actinomycetes</taxon>
        <taxon>Kitasatosporales</taxon>
        <taxon>Streptomycetaceae</taxon>
        <taxon>Streptacidiphilus</taxon>
    </lineage>
</organism>
<name>A0A2X0K7E1_9ACTN</name>
<comment type="caution">
    <text evidence="2">The sequence shown here is derived from an EMBL/GenBank/DDBJ whole genome shotgun (WGS) entry which is preliminary data.</text>
</comment>
<dbReference type="Proteomes" id="UP000248889">
    <property type="component" value="Unassembled WGS sequence"/>
</dbReference>
<evidence type="ECO:0000259" key="1">
    <source>
        <dbReference type="Pfam" id="PF01966"/>
    </source>
</evidence>
<dbReference type="AlphaFoldDB" id="A0A2X0K7E1"/>
<dbReference type="Gene3D" id="1.10.3210.10">
    <property type="entry name" value="Hypothetical protein af1432"/>
    <property type="match status" value="1"/>
</dbReference>
<dbReference type="InterPro" id="IPR017670">
    <property type="entry name" value="Phosphonate_degrad-assoc"/>
</dbReference>
<gene>
    <name evidence="2" type="ORF">DN069_22275</name>
</gene>
<dbReference type="OrthoDB" id="581608at2"/>
<dbReference type="NCBIfam" id="TIGR03276">
    <property type="entry name" value="Phn-HD"/>
    <property type="match status" value="1"/>
</dbReference>
<dbReference type="InterPro" id="IPR006674">
    <property type="entry name" value="HD_domain"/>
</dbReference>
<dbReference type="SUPFAM" id="SSF109604">
    <property type="entry name" value="HD-domain/PDEase-like"/>
    <property type="match status" value="1"/>
</dbReference>
<accession>A0A2X0K7E1</accession>
<dbReference type="PANTHER" id="PTHR40202:SF1">
    <property type="entry name" value="HD DOMAIN-CONTAINING PROTEIN"/>
    <property type="match status" value="1"/>
</dbReference>
<dbReference type="PANTHER" id="PTHR40202">
    <property type="match status" value="1"/>
</dbReference>
<dbReference type="EMBL" id="QKYN01000087">
    <property type="protein sequence ID" value="RAG83439.1"/>
    <property type="molecule type" value="Genomic_DNA"/>
</dbReference>
<keyword evidence="2" id="KW-0378">Hydrolase</keyword>
<feature type="domain" description="HD" evidence="1">
    <location>
        <begin position="32"/>
        <end position="96"/>
    </location>
</feature>
<protein>
    <submittedName>
        <fullName evidence="2">Metal-dependent phosphohydrolase</fullName>
    </submittedName>
</protein>
<reference evidence="2 3" key="1">
    <citation type="submission" date="2018-06" db="EMBL/GenBank/DDBJ databases">
        <title>Streptacidiphilus pinicola sp. nov., isolated from pine grove soil.</title>
        <authorList>
            <person name="Roh S.G."/>
            <person name="Park S."/>
            <person name="Kim M.-K."/>
            <person name="Yun B.-R."/>
            <person name="Park J."/>
            <person name="Kim M.J."/>
            <person name="Kim Y.S."/>
            <person name="Kim S.B."/>
        </authorList>
    </citation>
    <scope>NUCLEOTIDE SEQUENCE [LARGE SCALE GENOMIC DNA]</scope>
    <source>
        <strain evidence="2 3">MMS16-CNU450</strain>
    </source>
</reference>
<evidence type="ECO:0000313" key="3">
    <source>
        <dbReference type="Proteomes" id="UP000248889"/>
    </source>
</evidence>
<proteinExistence type="predicted"/>
<dbReference type="RefSeq" id="WP_111503515.1">
    <property type="nucleotide sequence ID" value="NZ_QKYN01000087.1"/>
</dbReference>